<keyword evidence="2" id="KW-1185">Reference proteome</keyword>
<comment type="caution">
    <text evidence="1">The sequence shown here is derived from an EMBL/GenBank/DDBJ whole genome shotgun (WGS) entry which is preliminary data.</text>
</comment>
<sequence>MRNLLSGLLLLVIFCSCSKSDDSNVSPPQFDYENLSAIFYVEGNSAPPVVDWHGDIGQFGLQGSNQGVDINPQTGVISWDKTLPLGVSEIQVIAFNNGGISSKMISIENMFEGNFSGSSTLELTTRDLDLNFSQNGSGLLISYGLVTREVPGTWNMEENQVSGEYPNPDEMLTYWIEGELIDSKVGPKIEGKFSVGNQFAGSVGTFAVTLKAQ</sequence>
<organism evidence="1 2">
    <name type="scientific">Poritiphilus flavus</name>
    <dbReference type="NCBI Taxonomy" id="2697053"/>
    <lineage>
        <taxon>Bacteria</taxon>
        <taxon>Pseudomonadati</taxon>
        <taxon>Bacteroidota</taxon>
        <taxon>Flavobacteriia</taxon>
        <taxon>Flavobacteriales</taxon>
        <taxon>Flavobacteriaceae</taxon>
        <taxon>Poritiphilus</taxon>
    </lineage>
</organism>
<evidence type="ECO:0000313" key="2">
    <source>
        <dbReference type="Proteomes" id="UP000475249"/>
    </source>
</evidence>
<gene>
    <name evidence="1" type="ORF">GTQ38_07640</name>
</gene>
<proteinExistence type="predicted"/>
<dbReference type="RefSeq" id="WP_161434905.1">
    <property type="nucleotide sequence ID" value="NZ_WXYO01000003.1"/>
</dbReference>
<evidence type="ECO:0000313" key="1">
    <source>
        <dbReference type="EMBL" id="NAS11867.1"/>
    </source>
</evidence>
<reference evidence="1 2" key="1">
    <citation type="submission" date="2020-01" db="EMBL/GenBank/DDBJ databases">
        <title>Bacteria diversity of Porities sp.</title>
        <authorList>
            <person name="Wang G."/>
        </authorList>
    </citation>
    <scope>NUCLEOTIDE SEQUENCE [LARGE SCALE GENOMIC DNA]</scope>
    <source>
        <strain evidence="1 2">R33</strain>
    </source>
</reference>
<dbReference type="EMBL" id="WXYO01000003">
    <property type="protein sequence ID" value="NAS11867.1"/>
    <property type="molecule type" value="Genomic_DNA"/>
</dbReference>
<protein>
    <submittedName>
        <fullName evidence="1">Uncharacterized protein</fullName>
    </submittedName>
</protein>
<dbReference type="AlphaFoldDB" id="A0A6L9EAS6"/>
<accession>A0A6L9EAS6</accession>
<name>A0A6L9EAS6_9FLAO</name>
<dbReference type="Proteomes" id="UP000475249">
    <property type="component" value="Unassembled WGS sequence"/>
</dbReference>
<dbReference type="PROSITE" id="PS51257">
    <property type="entry name" value="PROKAR_LIPOPROTEIN"/>
    <property type="match status" value="1"/>
</dbReference>